<reference evidence="2 3" key="1">
    <citation type="submission" date="2020-01" db="EMBL/GenBank/DDBJ databases">
        <title>Spongiivirga citrea KCTC 32990T.</title>
        <authorList>
            <person name="Wang G."/>
        </authorList>
    </citation>
    <scope>NUCLEOTIDE SEQUENCE [LARGE SCALE GENOMIC DNA]</scope>
    <source>
        <strain evidence="2 3">KCTC 32990</strain>
    </source>
</reference>
<evidence type="ECO:0000313" key="2">
    <source>
        <dbReference type="EMBL" id="NER19115.1"/>
    </source>
</evidence>
<sequence length="244" mass="27643">MRRAKNLIKLKVVFALLALAIIVSSCADDNGNEIEVEALTTYELSVVDYFKDVALGFEFGNASEITRKWTGDMNVFVKGAQDANLLAELERIKNELNQLATDNFEMNIVDSEAGANYIIFFGNSADYVNLYPLQSNLVDSNWGLFSIFWNGNQQLNGGHMYIDIERANEQEQKHLLREELTQSLGLAKDSPEYDDSIFQQEWTRTNEYAQIDRDIIKLLYHPEVSTGLNAIQVDSVLKSILSKN</sequence>
<comment type="caution">
    <text evidence="2">The sequence shown here is derived from an EMBL/GenBank/DDBJ whole genome shotgun (WGS) entry which is preliminary data.</text>
</comment>
<dbReference type="RefSeq" id="WP_164033801.1">
    <property type="nucleotide sequence ID" value="NZ_JAABOQ010000010.1"/>
</dbReference>
<gene>
    <name evidence="2" type="ORF">GWK10_18005</name>
</gene>
<dbReference type="Pfam" id="PF11150">
    <property type="entry name" value="DUF2927"/>
    <property type="match status" value="1"/>
</dbReference>
<keyword evidence="1" id="KW-0732">Signal</keyword>
<dbReference type="PROSITE" id="PS51257">
    <property type="entry name" value="PROKAR_LIPOPROTEIN"/>
    <property type="match status" value="1"/>
</dbReference>
<evidence type="ECO:0000256" key="1">
    <source>
        <dbReference type="SAM" id="SignalP"/>
    </source>
</evidence>
<organism evidence="2 3">
    <name type="scientific">Spongiivirga citrea</name>
    <dbReference type="NCBI Taxonomy" id="1481457"/>
    <lineage>
        <taxon>Bacteria</taxon>
        <taxon>Pseudomonadati</taxon>
        <taxon>Bacteroidota</taxon>
        <taxon>Flavobacteriia</taxon>
        <taxon>Flavobacteriales</taxon>
        <taxon>Flavobacteriaceae</taxon>
        <taxon>Spongiivirga</taxon>
    </lineage>
</organism>
<feature type="chain" id="PRO_5026888988" evidence="1">
    <location>
        <begin position="28"/>
        <end position="244"/>
    </location>
</feature>
<dbReference type="InterPro" id="IPR021323">
    <property type="entry name" value="DUF2927"/>
</dbReference>
<name>A0A6M0CME3_9FLAO</name>
<keyword evidence="3" id="KW-1185">Reference proteome</keyword>
<feature type="signal peptide" evidence="1">
    <location>
        <begin position="1"/>
        <end position="27"/>
    </location>
</feature>
<protein>
    <submittedName>
        <fullName evidence="2">DUF2927 domain-containing protein</fullName>
    </submittedName>
</protein>
<accession>A0A6M0CME3</accession>
<evidence type="ECO:0000313" key="3">
    <source>
        <dbReference type="Proteomes" id="UP000474296"/>
    </source>
</evidence>
<dbReference type="Proteomes" id="UP000474296">
    <property type="component" value="Unassembled WGS sequence"/>
</dbReference>
<dbReference type="EMBL" id="JAABOQ010000010">
    <property type="protein sequence ID" value="NER19115.1"/>
    <property type="molecule type" value="Genomic_DNA"/>
</dbReference>
<proteinExistence type="predicted"/>
<dbReference type="AlphaFoldDB" id="A0A6M0CME3"/>